<gene>
    <name evidence="1" type="ORF">ACFQ5X_28925</name>
</gene>
<evidence type="ECO:0000313" key="1">
    <source>
        <dbReference type="EMBL" id="MFD1309872.1"/>
    </source>
</evidence>
<sequence length="259" mass="28578">MAVSPEAPQRFRRIQALMAARMAQQVLRVWRELMNPAKVDSTWPAVRAALIPIVQQGRRQSADLARVAYGDARREAGIDGDGFDPQDPLPLLLSRLESALDVTGPVEFKKAIAAGKTPRQAMEAAAVRMVGSTQYLALEGGRQTMQRSIEEDRQATGWSRVTDGDPCAWCAMLASRGPVYKSAKTAGDPRRGGSTYHDHCACQAWPAFTNNEPFIGIAEKLYDDWLRETRGRGGKHAVNAFRSWWESEGRAAYTAPTHP</sequence>
<proteinExistence type="predicted"/>
<name>A0ABW3XJS8_9ACTN</name>
<accession>A0ABW3XJS8</accession>
<dbReference type="InterPro" id="IPR057369">
    <property type="entry name" value="VG15"/>
</dbReference>
<protein>
    <recommendedName>
        <fullName evidence="3">Phage Mu protein F like protein</fullName>
    </recommendedName>
</protein>
<dbReference type="RefSeq" id="WP_381329320.1">
    <property type="nucleotide sequence ID" value="NZ_JBHTMM010000043.1"/>
</dbReference>
<dbReference type="EMBL" id="JBHTMM010000043">
    <property type="protein sequence ID" value="MFD1309872.1"/>
    <property type="molecule type" value="Genomic_DNA"/>
</dbReference>
<evidence type="ECO:0000313" key="2">
    <source>
        <dbReference type="Proteomes" id="UP001597058"/>
    </source>
</evidence>
<dbReference type="Proteomes" id="UP001597058">
    <property type="component" value="Unassembled WGS sequence"/>
</dbReference>
<reference evidence="2" key="1">
    <citation type="journal article" date="2019" name="Int. J. Syst. Evol. Microbiol.">
        <title>The Global Catalogue of Microorganisms (GCM) 10K type strain sequencing project: providing services to taxonomists for standard genome sequencing and annotation.</title>
        <authorList>
            <consortium name="The Broad Institute Genomics Platform"/>
            <consortium name="The Broad Institute Genome Sequencing Center for Infectious Disease"/>
            <person name="Wu L."/>
            <person name="Ma J."/>
        </authorList>
    </citation>
    <scope>NUCLEOTIDE SEQUENCE [LARGE SCALE GENOMIC DNA]</scope>
    <source>
        <strain evidence="2">CGMCC 4.7020</strain>
    </source>
</reference>
<organism evidence="1 2">
    <name type="scientific">Streptomyces kaempferi</name>
    <dbReference type="NCBI Taxonomy" id="333725"/>
    <lineage>
        <taxon>Bacteria</taxon>
        <taxon>Bacillati</taxon>
        <taxon>Actinomycetota</taxon>
        <taxon>Actinomycetes</taxon>
        <taxon>Kitasatosporales</taxon>
        <taxon>Streptomycetaceae</taxon>
        <taxon>Streptomyces</taxon>
    </lineage>
</organism>
<evidence type="ECO:0008006" key="3">
    <source>
        <dbReference type="Google" id="ProtNLM"/>
    </source>
</evidence>
<dbReference type="Pfam" id="PF25310">
    <property type="entry name" value="VG15"/>
    <property type="match status" value="1"/>
</dbReference>
<keyword evidence="2" id="KW-1185">Reference proteome</keyword>
<comment type="caution">
    <text evidence="1">The sequence shown here is derived from an EMBL/GenBank/DDBJ whole genome shotgun (WGS) entry which is preliminary data.</text>
</comment>